<dbReference type="AlphaFoldDB" id="A0AAN8ASQ1"/>
<comment type="caution">
    <text evidence="1">The sequence shown here is derived from an EMBL/GenBank/DDBJ whole genome shotgun (WGS) entry which is preliminary data.</text>
</comment>
<reference evidence="1 2" key="2">
    <citation type="journal article" date="2023" name="Mol. Biol. Evol.">
        <title>Genomics of Secondarily Temperate Adaptation in the Only Non-Antarctic Icefish.</title>
        <authorList>
            <person name="Rivera-Colon A.G."/>
            <person name="Rayamajhi N."/>
            <person name="Minhas B.F."/>
            <person name="Madrigal G."/>
            <person name="Bilyk K.T."/>
            <person name="Yoon V."/>
            <person name="Hune M."/>
            <person name="Gregory S."/>
            <person name="Cheng C.H.C."/>
            <person name="Catchen J.M."/>
        </authorList>
    </citation>
    <scope>NUCLEOTIDE SEQUENCE [LARGE SCALE GENOMIC DNA]</scope>
    <source>
        <strain evidence="1">JMC-PN-2008</strain>
    </source>
</reference>
<proteinExistence type="predicted"/>
<sequence length="125" mass="14121">MAAAVPKGDSLACTRFPPVFTAALAHRWTRCINVLHSVINEAIIENIHTHKDTRAPTQSRWEEEVFKKGKKCASHSPRNLLPIFFRFNQGTAPAFTDVTQLLSLQQRAAGLQRTSREERQRGGKR</sequence>
<dbReference type="Proteomes" id="UP001346869">
    <property type="component" value="Unassembled WGS sequence"/>
</dbReference>
<reference evidence="1 2" key="1">
    <citation type="journal article" date="2023" name="Genes (Basel)">
        <title>Chromosome-Level Genome Assembly and Circadian Gene Repertoire of the Patagonia Blennie Eleginops maclovinus-The Closest Ancestral Proxy of Antarctic Cryonotothenioids.</title>
        <authorList>
            <person name="Cheng C.C."/>
            <person name="Rivera-Colon A.G."/>
            <person name="Minhas B.F."/>
            <person name="Wilson L."/>
            <person name="Rayamajhi N."/>
            <person name="Vargas-Chacoff L."/>
            <person name="Catchen J.M."/>
        </authorList>
    </citation>
    <scope>NUCLEOTIDE SEQUENCE [LARGE SCALE GENOMIC DNA]</scope>
    <source>
        <strain evidence="1">JMC-PN-2008</strain>
    </source>
</reference>
<organism evidence="1 2">
    <name type="scientific">Eleginops maclovinus</name>
    <name type="common">Patagonian blennie</name>
    <name type="synonym">Eleginus maclovinus</name>
    <dbReference type="NCBI Taxonomy" id="56733"/>
    <lineage>
        <taxon>Eukaryota</taxon>
        <taxon>Metazoa</taxon>
        <taxon>Chordata</taxon>
        <taxon>Craniata</taxon>
        <taxon>Vertebrata</taxon>
        <taxon>Euteleostomi</taxon>
        <taxon>Actinopterygii</taxon>
        <taxon>Neopterygii</taxon>
        <taxon>Teleostei</taxon>
        <taxon>Neoteleostei</taxon>
        <taxon>Acanthomorphata</taxon>
        <taxon>Eupercaria</taxon>
        <taxon>Perciformes</taxon>
        <taxon>Notothenioidei</taxon>
        <taxon>Eleginopidae</taxon>
        <taxon>Eleginops</taxon>
    </lineage>
</organism>
<evidence type="ECO:0000313" key="2">
    <source>
        <dbReference type="Proteomes" id="UP001346869"/>
    </source>
</evidence>
<accession>A0AAN8ASQ1</accession>
<gene>
    <name evidence="1" type="ORF">PBY51_020067</name>
</gene>
<name>A0AAN8ASQ1_ELEMC</name>
<dbReference type="EMBL" id="JAUZQC010000009">
    <property type="protein sequence ID" value="KAK5865827.1"/>
    <property type="molecule type" value="Genomic_DNA"/>
</dbReference>
<evidence type="ECO:0000313" key="1">
    <source>
        <dbReference type="EMBL" id="KAK5865827.1"/>
    </source>
</evidence>
<protein>
    <submittedName>
        <fullName evidence="1">Uncharacterized protein</fullName>
    </submittedName>
</protein>
<keyword evidence="2" id="KW-1185">Reference proteome</keyword>